<dbReference type="Proteomes" id="UP000473826">
    <property type="component" value="Unassembled WGS sequence"/>
</dbReference>
<dbReference type="Pfam" id="PF02678">
    <property type="entry name" value="Pirin"/>
    <property type="match status" value="1"/>
</dbReference>
<dbReference type="InterPro" id="IPR014710">
    <property type="entry name" value="RmlC-like_jellyroll"/>
</dbReference>
<dbReference type="InterPro" id="IPR011051">
    <property type="entry name" value="RmlC_Cupin_sf"/>
</dbReference>
<comment type="similarity">
    <text evidence="1">Belongs to the pirin family.</text>
</comment>
<dbReference type="AlphaFoldDB" id="A0A7D8V7E1"/>
<dbReference type="InterPro" id="IPR008778">
    <property type="entry name" value="Pirin_C_dom"/>
</dbReference>
<feature type="domain" description="Pirin N-terminal" evidence="2">
    <location>
        <begin position="74"/>
        <end position="145"/>
    </location>
</feature>
<sequence>MATKRLGTVLPLGGQPWRGIGPFVYANHHVDRYPAGTKTLGPDPALLKGRKVGDDFHDASKSGWNMYMATGPVPGFPAHPHRGFETISIVRQGIIDHADSTGAGARYGAGDVQWVTAGSGVRHSEMFPLLKQDGPNTAELYQLWLNLPKKTKWSPPEFTMQWAEEVPKVTHTDGGKTVVTIVAGEYGGKKALAPPRASWASDPDSDLAIWLIEMEAGADVVLPPPRGADTKRLLYVHGDGAKVRIGADTVDSEHGFEPATEAATSPLPVHADTASKILVLQAREINEPIFIKGPFVMNTQEEIAQAYKDYKANHFGWNERWETTSPNWGPTETRFANFGDGVRTRPPSSS</sequence>
<gene>
    <name evidence="4" type="ORF">VHUM_01202</name>
</gene>
<dbReference type="InterPro" id="IPR053186">
    <property type="entry name" value="QDO-related"/>
</dbReference>
<dbReference type="Pfam" id="PF05726">
    <property type="entry name" value="Pirin_C"/>
    <property type="match status" value="1"/>
</dbReference>
<reference evidence="4 5" key="1">
    <citation type="journal article" date="2019" name="PLoS Genet.">
        <title>Convergent evolution of linked mating-type loci in basidiomycete fungi.</title>
        <authorList>
            <person name="Sun S."/>
            <person name="Coelho M.A."/>
            <person name="Heitman J."/>
            <person name="Nowrousian M."/>
        </authorList>
    </citation>
    <scope>NUCLEOTIDE SEQUENCE [LARGE SCALE GENOMIC DNA]</scope>
    <source>
        <strain evidence="4 5">CBS 4282</strain>
    </source>
</reference>
<comment type="caution">
    <text evidence="4">The sequence shown here is derived from an EMBL/GenBank/DDBJ whole genome shotgun (WGS) entry which is preliminary data.</text>
</comment>
<dbReference type="Gene3D" id="2.60.120.10">
    <property type="entry name" value="Jelly Rolls"/>
    <property type="match status" value="2"/>
</dbReference>
<name>A0A7D8V7E1_VANHU</name>
<feature type="domain" description="Pirin C-terminal" evidence="3">
    <location>
        <begin position="212"/>
        <end position="316"/>
    </location>
</feature>
<evidence type="ECO:0000259" key="2">
    <source>
        <dbReference type="Pfam" id="PF02678"/>
    </source>
</evidence>
<keyword evidence="5" id="KW-1185">Reference proteome</keyword>
<dbReference type="InterPro" id="IPR003829">
    <property type="entry name" value="Pirin_N_dom"/>
</dbReference>
<dbReference type="EMBL" id="QKWK01000003">
    <property type="protein sequence ID" value="TXT12801.1"/>
    <property type="molecule type" value="Genomic_DNA"/>
</dbReference>
<evidence type="ECO:0000313" key="4">
    <source>
        <dbReference type="EMBL" id="TXT12801.1"/>
    </source>
</evidence>
<evidence type="ECO:0008006" key="6">
    <source>
        <dbReference type="Google" id="ProtNLM"/>
    </source>
</evidence>
<dbReference type="SUPFAM" id="SSF51182">
    <property type="entry name" value="RmlC-like cupins"/>
    <property type="match status" value="1"/>
</dbReference>
<dbReference type="PANTHER" id="PTHR43594:SF1">
    <property type="entry name" value="QUERCETIN 2,3-DIOXYGENASE PA2418-RELATED"/>
    <property type="match status" value="1"/>
</dbReference>
<evidence type="ECO:0000259" key="3">
    <source>
        <dbReference type="Pfam" id="PF05726"/>
    </source>
</evidence>
<dbReference type="OrthoDB" id="198735at2759"/>
<proteinExistence type="inferred from homology"/>
<accession>A0A7D8V7E1</accession>
<organism evidence="4 5">
    <name type="scientific">Vanrija humicola</name>
    <name type="common">Yeast</name>
    <name type="synonym">Cryptococcus humicola</name>
    <dbReference type="NCBI Taxonomy" id="5417"/>
    <lineage>
        <taxon>Eukaryota</taxon>
        <taxon>Fungi</taxon>
        <taxon>Dikarya</taxon>
        <taxon>Basidiomycota</taxon>
        <taxon>Agaricomycotina</taxon>
        <taxon>Tremellomycetes</taxon>
        <taxon>Trichosporonales</taxon>
        <taxon>Trichosporonaceae</taxon>
        <taxon>Vanrija</taxon>
    </lineage>
</organism>
<protein>
    <recommendedName>
        <fullName evidence="6">Pirin N-terminal domain-containing protein</fullName>
    </recommendedName>
</protein>
<dbReference type="PANTHER" id="PTHR43594">
    <property type="entry name" value="QUERCETIN 2,3-DIOXYGENASE"/>
    <property type="match status" value="1"/>
</dbReference>
<evidence type="ECO:0000256" key="1">
    <source>
        <dbReference type="RuleBase" id="RU003457"/>
    </source>
</evidence>
<evidence type="ECO:0000313" key="5">
    <source>
        <dbReference type="Proteomes" id="UP000473826"/>
    </source>
</evidence>